<sequence length="68" mass="7881">MMARLKATELRRGDMVSLSGDIREIKDIRSLETSRGTELVLVFKTGSPLRLEPTDEVQTSLHWRQLRR</sequence>
<dbReference type="EMBL" id="RBAM01000007">
    <property type="protein sequence ID" value="RKN70753.1"/>
    <property type="molecule type" value="Genomic_DNA"/>
</dbReference>
<evidence type="ECO:0000313" key="2">
    <source>
        <dbReference type="Proteomes" id="UP000270343"/>
    </source>
</evidence>
<evidence type="ECO:0000313" key="1">
    <source>
        <dbReference type="EMBL" id="RKN70753.1"/>
    </source>
</evidence>
<dbReference type="AlphaFoldDB" id="A0A3B0BC93"/>
<protein>
    <submittedName>
        <fullName evidence="1">Uncharacterized protein</fullName>
    </submittedName>
</protein>
<accession>A0A3B0BC93</accession>
<keyword evidence="2" id="KW-1185">Reference proteome</keyword>
<gene>
    <name evidence="1" type="ORF">D7231_17745</name>
</gene>
<dbReference type="Proteomes" id="UP000270343">
    <property type="component" value="Unassembled WGS sequence"/>
</dbReference>
<name>A0A3B0BC93_9ACTN</name>
<proteinExistence type="predicted"/>
<reference evidence="1 2" key="1">
    <citation type="journal article" date="2015" name="Antonie Van Leeuwenhoek">
        <title>Streptomyces klenkii sp. nov., isolated from deep marine sediment.</title>
        <authorList>
            <person name="Veyisoglu A."/>
            <person name="Sahin N."/>
        </authorList>
    </citation>
    <scope>NUCLEOTIDE SEQUENCE [LARGE SCALE GENOMIC DNA]</scope>
    <source>
        <strain evidence="1 2">KCTC 29202</strain>
    </source>
</reference>
<comment type="caution">
    <text evidence="1">The sequence shown here is derived from an EMBL/GenBank/DDBJ whole genome shotgun (WGS) entry which is preliminary data.</text>
</comment>
<organism evidence="1 2">
    <name type="scientific">Streptomyces klenkii</name>
    <dbReference type="NCBI Taxonomy" id="1420899"/>
    <lineage>
        <taxon>Bacteria</taxon>
        <taxon>Bacillati</taxon>
        <taxon>Actinomycetota</taxon>
        <taxon>Actinomycetes</taxon>
        <taxon>Kitasatosporales</taxon>
        <taxon>Streptomycetaceae</taxon>
        <taxon>Streptomyces</taxon>
    </lineage>
</organism>